<dbReference type="Gene3D" id="2.60.40.1660">
    <property type="entry name" value="Na, k-atpase alpha subunit"/>
    <property type="match status" value="1"/>
</dbReference>
<dbReference type="AlphaFoldDB" id="A0A2J7RL48"/>
<keyword evidence="6 8" id="KW-0472">Membrane</keyword>
<dbReference type="GO" id="GO:0001671">
    <property type="term" value="F:ATPase activator activity"/>
    <property type="evidence" value="ECO:0007669"/>
    <property type="project" value="TreeGrafter"/>
</dbReference>
<comment type="similarity">
    <text evidence="2">Belongs to the X(+)/potassium ATPases subunit beta family.</text>
</comment>
<evidence type="ECO:0000256" key="5">
    <source>
        <dbReference type="ARBA" id="ARBA00022989"/>
    </source>
</evidence>
<dbReference type="PANTHER" id="PTHR11523">
    <property type="entry name" value="SODIUM/POTASSIUM-DEPENDENT ATPASE BETA SUBUNIT"/>
    <property type="match status" value="1"/>
</dbReference>
<keyword evidence="4" id="KW-0735">Signal-anchor</keyword>
<feature type="compositionally biased region" description="Polar residues" evidence="7">
    <location>
        <begin position="24"/>
        <end position="34"/>
    </location>
</feature>
<dbReference type="Proteomes" id="UP000235965">
    <property type="component" value="Unassembled WGS sequence"/>
</dbReference>
<evidence type="ECO:0000256" key="8">
    <source>
        <dbReference type="SAM" id="Phobius"/>
    </source>
</evidence>
<evidence type="ECO:0000256" key="1">
    <source>
        <dbReference type="ARBA" id="ARBA00004606"/>
    </source>
</evidence>
<dbReference type="InterPro" id="IPR038702">
    <property type="entry name" value="Na/K_ATPase_sub_beta_sf"/>
</dbReference>
<dbReference type="PANTHER" id="PTHR11523:SF28">
    <property type="entry name" value="NA_K-ATPASE BETA SUBUNIT ISOFORM 4-RELATED"/>
    <property type="match status" value="1"/>
</dbReference>
<evidence type="ECO:0000256" key="7">
    <source>
        <dbReference type="SAM" id="MobiDB-lite"/>
    </source>
</evidence>
<sequence>MPKYVISDTQDETQQALDPDGTNAKVSFNNSDASPAQEKSRISRVVIIVLGVVCCVAVLVLCAWFVYSVFIKTTPEWQTDDFMIETVPGHRYGPKETDGYTEGTLIAFSPSNANSYKRWTNVIEDIIEGHLNTSKYSRNAVNCDYDSLPKPGKVCIPEYRAWFPCTKENNFGFQEASPCVFIRFNKIANWTPEYYNSTSELPAEMPASLKERIAEYYGIYRALMKTVWLSCDGESPTDVENLGPIQYLPRQGFPGYYFPYNNTENYVSPIVPVRFVKPRTGVLINIECRLWAPNIEYNREKGRGFVHFELMID</sequence>
<evidence type="ECO:0000313" key="9">
    <source>
        <dbReference type="EMBL" id="PNF41567.1"/>
    </source>
</evidence>
<evidence type="ECO:0000256" key="3">
    <source>
        <dbReference type="ARBA" id="ARBA00022692"/>
    </source>
</evidence>
<proteinExistence type="inferred from homology"/>
<evidence type="ECO:0000256" key="2">
    <source>
        <dbReference type="ARBA" id="ARBA00005876"/>
    </source>
</evidence>
<dbReference type="STRING" id="105785.A0A2J7RL48"/>
<comment type="caution">
    <text evidence="9">The sequence shown here is derived from an EMBL/GenBank/DDBJ whole genome shotgun (WGS) entry which is preliminary data.</text>
</comment>
<name>A0A2J7RL48_9NEOP</name>
<accession>A0A2J7RL48</accession>
<feature type="transmembrane region" description="Helical" evidence="8">
    <location>
        <begin position="45"/>
        <end position="67"/>
    </location>
</feature>
<organism evidence="9 10">
    <name type="scientific">Cryptotermes secundus</name>
    <dbReference type="NCBI Taxonomy" id="105785"/>
    <lineage>
        <taxon>Eukaryota</taxon>
        <taxon>Metazoa</taxon>
        <taxon>Ecdysozoa</taxon>
        <taxon>Arthropoda</taxon>
        <taxon>Hexapoda</taxon>
        <taxon>Insecta</taxon>
        <taxon>Pterygota</taxon>
        <taxon>Neoptera</taxon>
        <taxon>Polyneoptera</taxon>
        <taxon>Dictyoptera</taxon>
        <taxon>Blattodea</taxon>
        <taxon>Blattoidea</taxon>
        <taxon>Termitoidae</taxon>
        <taxon>Kalotermitidae</taxon>
        <taxon>Cryptotermitinae</taxon>
        <taxon>Cryptotermes</taxon>
    </lineage>
</organism>
<keyword evidence="10" id="KW-1185">Reference proteome</keyword>
<reference evidence="9 10" key="1">
    <citation type="submission" date="2017-12" db="EMBL/GenBank/DDBJ databases">
        <title>Hemimetabolous genomes reveal molecular basis of termite eusociality.</title>
        <authorList>
            <person name="Harrison M.C."/>
            <person name="Jongepier E."/>
            <person name="Robertson H.M."/>
            <person name="Arning N."/>
            <person name="Bitard-Feildel T."/>
            <person name="Chao H."/>
            <person name="Childers C.P."/>
            <person name="Dinh H."/>
            <person name="Doddapaneni H."/>
            <person name="Dugan S."/>
            <person name="Gowin J."/>
            <person name="Greiner C."/>
            <person name="Han Y."/>
            <person name="Hu H."/>
            <person name="Hughes D.S.T."/>
            <person name="Huylmans A.-K."/>
            <person name="Kemena C."/>
            <person name="Kremer L.P.M."/>
            <person name="Lee S.L."/>
            <person name="Lopez-Ezquerra A."/>
            <person name="Mallet L."/>
            <person name="Monroy-Kuhn J.M."/>
            <person name="Moser A."/>
            <person name="Murali S.C."/>
            <person name="Muzny D.M."/>
            <person name="Otani S."/>
            <person name="Piulachs M.-D."/>
            <person name="Poelchau M."/>
            <person name="Qu J."/>
            <person name="Schaub F."/>
            <person name="Wada-Katsumata A."/>
            <person name="Worley K.C."/>
            <person name="Xie Q."/>
            <person name="Ylla G."/>
            <person name="Poulsen M."/>
            <person name="Gibbs R.A."/>
            <person name="Schal C."/>
            <person name="Richards S."/>
            <person name="Belles X."/>
            <person name="Korb J."/>
            <person name="Bornberg-Bauer E."/>
        </authorList>
    </citation>
    <scope>NUCLEOTIDE SEQUENCE [LARGE SCALE GENOMIC DNA]</scope>
    <source>
        <tissue evidence="9">Whole body</tissue>
    </source>
</reference>
<dbReference type="GO" id="GO:1990573">
    <property type="term" value="P:potassium ion import across plasma membrane"/>
    <property type="evidence" value="ECO:0007669"/>
    <property type="project" value="TreeGrafter"/>
</dbReference>
<protein>
    <recommendedName>
        <fullName evidence="11">Sodium/potassium-transporting ATPase subunit beta-2</fullName>
    </recommendedName>
</protein>
<dbReference type="GO" id="GO:0030007">
    <property type="term" value="P:intracellular potassium ion homeostasis"/>
    <property type="evidence" value="ECO:0007669"/>
    <property type="project" value="TreeGrafter"/>
</dbReference>
<dbReference type="GO" id="GO:0036376">
    <property type="term" value="P:sodium ion export across plasma membrane"/>
    <property type="evidence" value="ECO:0007669"/>
    <property type="project" value="TreeGrafter"/>
</dbReference>
<dbReference type="OrthoDB" id="5912413at2759"/>
<comment type="subcellular location">
    <subcellularLocation>
        <location evidence="1">Membrane</location>
        <topology evidence="1">Single-pass type II membrane protein</topology>
    </subcellularLocation>
</comment>
<feature type="region of interest" description="Disordered" evidence="7">
    <location>
        <begin position="1"/>
        <end position="34"/>
    </location>
</feature>
<dbReference type="EMBL" id="NEVH01002699">
    <property type="protein sequence ID" value="PNF41567.1"/>
    <property type="molecule type" value="Genomic_DNA"/>
</dbReference>
<keyword evidence="5 8" id="KW-1133">Transmembrane helix</keyword>
<dbReference type="InParanoid" id="A0A2J7RL48"/>
<evidence type="ECO:0000256" key="4">
    <source>
        <dbReference type="ARBA" id="ARBA00022968"/>
    </source>
</evidence>
<gene>
    <name evidence="9" type="ORF">B7P43_G12109</name>
</gene>
<evidence type="ECO:0008006" key="11">
    <source>
        <dbReference type="Google" id="ProtNLM"/>
    </source>
</evidence>
<dbReference type="GO" id="GO:0006883">
    <property type="term" value="P:intracellular sodium ion homeostasis"/>
    <property type="evidence" value="ECO:0007669"/>
    <property type="project" value="TreeGrafter"/>
</dbReference>
<dbReference type="Pfam" id="PF00287">
    <property type="entry name" value="Na_K-ATPase"/>
    <property type="match status" value="1"/>
</dbReference>
<evidence type="ECO:0000256" key="6">
    <source>
        <dbReference type="ARBA" id="ARBA00023136"/>
    </source>
</evidence>
<dbReference type="GO" id="GO:0005890">
    <property type="term" value="C:sodium:potassium-exchanging ATPase complex"/>
    <property type="evidence" value="ECO:0007669"/>
    <property type="project" value="InterPro"/>
</dbReference>
<keyword evidence="3 8" id="KW-0812">Transmembrane</keyword>
<dbReference type="InterPro" id="IPR000402">
    <property type="entry name" value="Na/K_ATPase_sub_beta"/>
</dbReference>
<evidence type="ECO:0000313" key="10">
    <source>
        <dbReference type="Proteomes" id="UP000235965"/>
    </source>
</evidence>